<keyword evidence="3" id="KW-0509">mRNA transport</keyword>
<keyword evidence="3" id="KW-0906">Nuclear pore complex</keyword>
<protein>
    <recommendedName>
        <fullName evidence="11">NU155 protein</fullName>
    </recommendedName>
</protein>
<dbReference type="Pfam" id="PF08801">
    <property type="entry name" value="Nucleoporin_N"/>
    <property type="match status" value="1"/>
</dbReference>
<dbReference type="InterPro" id="IPR007187">
    <property type="entry name" value="Nucleoporin_Nup133/Nup155_C"/>
</dbReference>
<feature type="region of interest" description="Disordered" evidence="6">
    <location>
        <begin position="1961"/>
        <end position="1986"/>
    </location>
</feature>
<proteinExistence type="predicted"/>
<feature type="compositionally biased region" description="Basic and acidic residues" evidence="6">
    <location>
        <begin position="3235"/>
        <end position="3250"/>
    </location>
</feature>
<evidence type="ECO:0000256" key="2">
    <source>
        <dbReference type="ARBA" id="ARBA00022448"/>
    </source>
</evidence>
<gene>
    <name evidence="9" type="ORF">WISP_80219</name>
</gene>
<sequence length="3389" mass="378850">MSPAVPAAQEALEVAGRIIDRQIQDDRCYPDLSELLAVPAPGSPTVSGMSDMDYPLQGPGLLSIPNLPEISSVRRVPLPPELVEQFGQDLAFATQNAFNPYISSASDMQCNCMMGVFPEISKAWLTIDSDIFMWNYEDGGDLAYFDGLSETILAVGLVKPKAGIFQPHVQHLLVLATPVDIVILGLHCSNMQAGPGSLNDSMSGGMQLLPDPLYSLPTDNTYILAITATDNGRIFLAGKDGCLYEVAYQAEAGWFSQRCRKINHSKSALSFLIPSLLQFTFSEDDPVVQIAIDNSRNILYTRSEKGVLQVYDLGQDGQGMSRVTSLSQNAIVSAAGSIARTIDRSVFKPIVQIAVIENSESIDCQLLAITHAGVRLYFSTSQFKHPTARPSMLTLVHVRLPPGFSASSNVEKPSKVHRALYSKGVLLMAASENEDNDILWCVNHDSFPFQKPMMETQMTTRVDGHSWALSAIDEFKVQKIVTPLNKDIIPITDSPVVVQQHMLPPKKFVLLSAQGSFMFHKLRPVDQLRYLLVSNTGGDGEEIERFFKLHQEDQACATCLILACSNAAYDREVSAWATRAFFRYGGEAQMRFPSALPPPSNVGPILGSPVPTGSPLTVDSPYPSPSFLTSGRGLQPPAMSTPLFPPGNSMSHPGTSVSGMMGPEIVFSGRHNGICIYFARIIGFSTPANLQQRLLGFMRPDGASSQQVQQELQRKYHVLSSCSPIYIFKIAIAEQLVYETSEHYVTLKPDTVVQVAKAEAQLTEKTSLQGIQQLVRKTCQALALWKLLCEHQFSVAVGELQKELQEQLKITAFKDLVIRDRELTGALIASLINCYIRDNAAVDGIIAHLQDICPLLYSTDDAVCSKANELLQRSRQAQSKMEKEKMLRESLKEYQKISNQVDLANVCAQYRQEISLQQRLEYIARAILSAKSSTAISSVAADGEFLHELEEKMELYGEFADPFKLSECKLAIIHCAGHSDPILVQTLWQEIIEKDFLVQFLEQQVCTLNWDVGFVTYTMQEIGVPLPRLLEVYDQLFKARDPYWNRMKKPLHLLECIHVLLSGYVQDPSRVAMSSLPYQIQWVQQTCSLVNLVPQCVSVKSRGALLCAFASDGLLLAVAVNQTDPKDYEEESDDEKQFYNSPSSFHKQRILSFGCEADQGHLEFASMFDTMHADDTEEKDKSSLELYSIQKNLLTAWQIGISKNVEEKDTLLNYTVNCIIHFFSIVQFVKCSLLKQDTSLNKSVKRTQWMHCVLQYFQQFLTVLYWHSRASVTGHVAKLTLETLKMMLIQQQDQLFSKNLLACFCLLKMVSHTLSSVCVLQYENFFASPDGNILVELDSLTVPVFLVLDDDTTQQFSSLKPLLRDPPHVHHDAKTEKRLIVLWRLLYKKVVWYQGQLKRKVNKNAEEASVVSLLLSHIQATLQSSAVTLEQHLRINSVSGEEQFLLGSYRESVDIWKRSLCETKAKDTKYLHHELWMVTSIHTDTAMAVIQSMARFMAAYFTNQVLYIFPPHSVDILHPLHIKQDVSPRVIPLQHCLVTRAVRDQNLSSVWTAEYALDLFFIGGLIPEAVWLAHTLGDWKLSVSIGLAYQLYCQNSDEFSRLKNTEHHLPLSLSPMQTFQEKLQSLLGQPVTSETSGLTKYKKFTDPIEEEDADVLYSSIQELLKAAVMADADILSETFQLLMDSAKDLSRKLYGLVPAGLYLPAPPLYCPQPTSLSEEDDNDFLLKMEREIRQKVSGVLQRIILLFRAAHCSCPAAQWYITQLKRARKVMQKDLKKNGCDASTVGHCLSAVEWACRMLPFCRFMNAEELVQDVILSLLGELPPMKKVAEIFVKAFPNPEDIRVPLRDKYHALQQRLRHSVVKVGPESEEMMSVVIQAAEEVRRKALRRVVRNIGPIETNVWEPAEEGAADDEEHCYDRFSIGTSLSTSTLTDLGNPQICSDADTADTLSDAFCTEETRVQAPSFQRDNEHQRQGEIGNKNTPCRIKTPNWKTTHKDKVYRRDVHDQCNLAVVGAWEFERDDDEYVKFLELFLSYVLERDLIKYSDIGIPFLTSFSGLLREHELNSLFFDVHTTLKRRLLVSKSRSQSVFRAGSCYTVTLASCDPETASVCNNTQNILEKPTIVQSTVQTEEPSVHYLMKGPTEGLFGLKHKSIYSAQADNQGVTVALANQTFPNHTSSTLQAQATSKYIYKTVDVVDTVPGEELSIELMDKLSNIAKLLEWMIRWSDKRLLCGPNKQDSLEEILPMIHVKTSAAAVLTSLWLLEHLYRATSQTKNIKCKHPDNQYLKEFASASETPSRTEKESSIDESFSVVANPPPNIQNAQAYEEFCGTDNRMSTKSELFDKNQINQGSYSVPHMTEYPNEVGPLVQRELDVTPEREEVFEEPYETPKSSVKIKPVAHHREKASQFPAGSAQWSCQAPSMTEVVTSTVSHSFSLKQDAEVPSYADISVSDHEPPRTVVSTVSSVASHTSVCAKKQEAKEEAPTEEKPNTSETVRQMLQDEMFKLVQLQQINFMSLMQMVQSSFANVPNMQQMLQQHQSVHLAGVQPAHTAQGNGSPKTQLPTPENKGKPGQKSCDFQPRNSVEDEGNNGHVENHLDVNASLTLLESNSKETGFTSPSQDLHSSVPNKPFPLLAPSSNIRKTVELIPVEKKTSYSNGFPLLRLKSSYFKPALLHPIEMSSAFARPPPVPRVAWSSSDSSWKHQSSYTATKSKAEEDFSRSRYNPEIPRQMHEEERRWAAPVHRGPPKLLSLGQCEGQQEVPAGPQVPADVDVCRAPAMQNLAGIPLLHLQLDPGPRVPPAVRQPVTTTVIPVKPATKDADSRKTLQDAGISLLQVNLRQKKKATRLIPFQDLIAFEQRHQHPSVPSTSFEQDLTEPIQLLKTTIEPFLLRESSNAPAMLPPDMSLNLGFPTEVDEKPLPSFLSDAPDLHEREFISVIDIEGSDILDNLPVIPESAEERGAAQQSGESGIPSTAKLHHTAPSVTNAIPPEALQKQDNHQKNVPSQVQKEDKKSDSATDSVTWKMVHEDGRTLPSSGLPSRVVGKEYFSTKQQKMDMQLQTLQNIMENMEQDFRNTKVLVKLIEDFETAADSDLGARPSSSEAAEVIDGGSELYLAGMIFEDVVSDQEEGSNLEHPTPSVEAHTPASAASASNLPTGMKSSSGSHVCRDLHDRVHGSAAGLSQKTEKERKEIQTWMKRKQKERMREYMKKLEEQRQKERNPFNLRKNVHYSPTSKDIRMFQKRKEEKDKGYLNSPVLSERSRTAGKPSFGQRKHHFTPAPGLTQFRAAEYRASRTSKQEPPQVATAVQAEGIDQETDRDIGSPWTVPDDIQRILQDSHDSLFQDSALHRASLSPPSSVNAGSISGSTGSILSKLDWDAVEALIADVEDE</sequence>
<dbReference type="InterPro" id="IPR028236">
    <property type="entry name" value="CPLANE1"/>
</dbReference>
<comment type="subcellular location">
    <subcellularLocation>
        <location evidence="1">Nucleus</location>
        <location evidence="1">Nuclear pore complex</location>
    </subcellularLocation>
</comment>
<keyword evidence="3" id="KW-0811">Translocation</keyword>
<dbReference type="PANTHER" id="PTHR14492:SF4">
    <property type="entry name" value="CILIOGENESIS AND PLANAR POLARITY EFFECTOR 1"/>
    <property type="match status" value="1"/>
</dbReference>
<evidence type="ECO:0000259" key="7">
    <source>
        <dbReference type="Pfam" id="PF03177"/>
    </source>
</evidence>
<feature type="region of interest" description="Disordered" evidence="6">
    <location>
        <begin position="3350"/>
        <end position="3369"/>
    </location>
</feature>
<evidence type="ECO:0000256" key="3">
    <source>
        <dbReference type="ARBA" id="ARBA00023132"/>
    </source>
</evidence>
<feature type="region of interest" description="Disordered" evidence="6">
    <location>
        <begin position="3226"/>
        <end position="3326"/>
    </location>
</feature>
<evidence type="ECO:0000256" key="6">
    <source>
        <dbReference type="SAM" id="MobiDB-lite"/>
    </source>
</evidence>
<accession>A0ABQ9D5X5</accession>
<feature type="domain" description="Nucleoporin Nup133/Nup155-like N-terminal" evidence="8">
    <location>
        <begin position="68"/>
        <end position="516"/>
    </location>
</feature>
<dbReference type="Proteomes" id="UP001145742">
    <property type="component" value="Unassembled WGS sequence"/>
</dbReference>
<evidence type="ECO:0000313" key="10">
    <source>
        <dbReference type="Proteomes" id="UP001145742"/>
    </source>
</evidence>
<keyword evidence="5" id="KW-0175">Coiled coil</keyword>
<feature type="coiled-coil region" evidence="5">
    <location>
        <begin position="867"/>
        <end position="900"/>
    </location>
</feature>
<evidence type="ECO:0008006" key="11">
    <source>
        <dbReference type="Google" id="ProtNLM"/>
    </source>
</evidence>
<feature type="compositionally biased region" description="Polar residues" evidence="6">
    <location>
        <begin position="2551"/>
        <end position="2565"/>
    </location>
</feature>
<evidence type="ECO:0000256" key="5">
    <source>
        <dbReference type="SAM" id="Coils"/>
    </source>
</evidence>
<keyword evidence="2" id="KW-0813">Transport</keyword>
<feature type="region of interest" description="Disordered" evidence="6">
    <location>
        <begin position="3126"/>
        <end position="3166"/>
    </location>
</feature>
<evidence type="ECO:0000259" key="8">
    <source>
        <dbReference type="Pfam" id="PF08801"/>
    </source>
</evidence>
<comment type="caution">
    <text evidence="9">The sequence shown here is derived from an EMBL/GenBank/DDBJ whole genome shotgun (WGS) entry which is preliminary data.</text>
</comment>
<feature type="compositionally biased region" description="Basic and acidic residues" evidence="6">
    <location>
        <begin position="2476"/>
        <end position="2491"/>
    </location>
</feature>
<name>A0ABQ9D5X5_9PASS</name>
<keyword evidence="4" id="KW-0539">Nucleus</keyword>
<dbReference type="Pfam" id="PF15392">
    <property type="entry name" value="Joubert"/>
    <property type="match status" value="2"/>
</dbReference>
<feature type="coiled-coil region" evidence="5">
    <location>
        <begin position="3052"/>
        <end position="3079"/>
    </location>
</feature>
<dbReference type="Pfam" id="PF03177">
    <property type="entry name" value="Nucleoporin_C"/>
    <property type="match status" value="2"/>
</dbReference>
<keyword evidence="3" id="KW-0653">Protein transport</keyword>
<dbReference type="InterPro" id="IPR014908">
    <property type="entry name" value="Nucleoporin_Nup133/Nup155_N"/>
</dbReference>
<dbReference type="Gene3D" id="1.20.58.1780">
    <property type="match status" value="1"/>
</dbReference>
<dbReference type="EMBL" id="WHWB01034007">
    <property type="protein sequence ID" value="KAJ7414993.1"/>
    <property type="molecule type" value="Genomic_DNA"/>
</dbReference>
<organism evidence="9 10">
    <name type="scientific">Willisornis vidua</name>
    <name type="common">Xingu scale-backed antbird</name>
    <dbReference type="NCBI Taxonomy" id="1566151"/>
    <lineage>
        <taxon>Eukaryota</taxon>
        <taxon>Metazoa</taxon>
        <taxon>Chordata</taxon>
        <taxon>Craniata</taxon>
        <taxon>Vertebrata</taxon>
        <taxon>Euteleostomi</taxon>
        <taxon>Archelosauria</taxon>
        <taxon>Archosauria</taxon>
        <taxon>Dinosauria</taxon>
        <taxon>Saurischia</taxon>
        <taxon>Theropoda</taxon>
        <taxon>Coelurosauria</taxon>
        <taxon>Aves</taxon>
        <taxon>Neognathae</taxon>
        <taxon>Neoaves</taxon>
        <taxon>Telluraves</taxon>
        <taxon>Australaves</taxon>
        <taxon>Passeriformes</taxon>
        <taxon>Thamnophilidae</taxon>
        <taxon>Willisornis</taxon>
    </lineage>
</organism>
<feature type="compositionally biased region" description="Polar residues" evidence="6">
    <location>
        <begin position="3147"/>
        <end position="3164"/>
    </location>
</feature>
<feature type="region of interest" description="Disordered" evidence="6">
    <location>
        <begin position="2995"/>
        <end position="3021"/>
    </location>
</feature>
<evidence type="ECO:0000256" key="1">
    <source>
        <dbReference type="ARBA" id="ARBA00004567"/>
    </source>
</evidence>
<evidence type="ECO:0000256" key="4">
    <source>
        <dbReference type="ARBA" id="ARBA00023242"/>
    </source>
</evidence>
<keyword evidence="10" id="KW-1185">Reference proteome</keyword>
<dbReference type="Gene3D" id="1.20.120.1050">
    <property type="match status" value="1"/>
</dbReference>
<reference evidence="9" key="1">
    <citation type="submission" date="2019-10" db="EMBL/GenBank/DDBJ databases">
        <authorList>
            <person name="Soares A.E.R."/>
            <person name="Aleixo A."/>
            <person name="Schneider P."/>
            <person name="Miyaki C.Y."/>
            <person name="Schneider M.P."/>
            <person name="Mello C."/>
            <person name="Vasconcelos A.T.R."/>
        </authorList>
    </citation>
    <scope>NUCLEOTIDE SEQUENCE</scope>
    <source>
        <tissue evidence="9">Muscle</tissue>
    </source>
</reference>
<dbReference type="PANTHER" id="PTHR14492">
    <property type="entry name" value="JBTS17"/>
    <property type="match status" value="1"/>
</dbReference>
<feature type="region of interest" description="Disordered" evidence="6">
    <location>
        <begin position="2474"/>
        <end position="2494"/>
    </location>
</feature>
<feature type="domain" description="Nucleoporin Nup133/Nup155-like C-terminal" evidence="7">
    <location>
        <begin position="954"/>
        <end position="994"/>
    </location>
</feature>
<feature type="region of interest" description="Disordered" evidence="6">
    <location>
        <begin position="2540"/>
        <end position="2595"/>
    </location>
</feature>
<feature type="domain" description="Nucleoporin Nup133/Nup155-like C-terminal" evidence="7">
    <location>
        <begin position="668"/>
        <end position="912"/>
    </location>
</feature>
<evidence type="ECO:0000313" key="9">
    <source>
        <dbReference type="EMBL" id="KAJ7414993.1"/>
    </source>
</evidence>